<reference evidence="2" key="1">
    <citation type="submission" date="2015-11" db="EMBL/GenBank/DDBJ databases">
        <authorList>
            <person name="Blom J."/>
        </authorList>
    </citation>
    <scope>NUCLEOTIDE SEQUENCE [LARGE SCALE GENOMIC DNA]</scope>
    <source>
        <plasmid evidence="2">pEM01</plasmid>
    </source>
</reference>
<dbReference type="KEGG" id="ege:EM595_p0098"/>
<protein>
    <submittedName>
        <fullName evidence="1">Uncharacterized protein</fullName>
    </submittedName>
</protein>
<dbReference type="PATRIC" id="fig|1619313.3.peg.3699"/>
<dbReference type="Proteomes" id="UP000059419">
    <property type="component" value="Plasmid pEM01"/>
</dbReference>
<dbReference type="EMBL" id="LN907828">
    <property type="protein sequence ID" value="CUU25798.1"/>
    <property type="molecule type" value="Genomic_DNA"/>
</dbReference>
<gene>
    <name evidence="1" type="ORF">EM595_p0098</name>
</gene>
<dbReference type="AlphaFoldDB" id="A0A0U5LAN1"/>
<organism evidence="1 2">
    <name type="scientific">Duffyella gerundensis</name>
    <dbReference type="NCBI Taxonomy" id="1619313"/>
    <lineage>
        <taxon>Bacteria</taxon>
        <taxon>Pseudomonadati</taxon>
        <taxon>Pseudomonadota</taxon>
        <taxon>Gammaproteobacteria</taxon>
        <taxon>Enterobacterales</taxon>
        <taxon>Erwiniaceae</taxon>
        <taxon>Duffyella</taxon>
    </lineage>
</organism>
<keyword evidence="2" id="KW-1185">Reference proteome</keyword>
<sequence length="31" mass="3702">MRGESQINRNRFTISSPEVMFFIKQPYAIQL</sequence>
<evidence type="ECO:0000313" key="1">
    <source>
        <dbReference type="EMBL" id="CUU25798.1"/>
    </source>
</evidence>
<accession>A0A0U5LAN1</accession>
<evidence type="ECO:0000313" key="2">
    <source>
        <dbReference type="Proteomes" id="UP000059419"/>
    </source>
</evidence>
<geneLocation type="plasmid" evidence="2">
    <name>pEM01</name>
</geneLocation>
<proteinExistence type="predicted"/>
<name>A0A0U5LAN1_9GAMM</name>